<sequence length="47" mass="5301">MDFSSNSPIFFRRKVYLAVAGAGYPLAGYRCGRRGTPSDPFQERVCR</sequence>
<dbReference type="HOGENOM" id="CLU_3171324_0_0_9"/>
<dbReference type="Proteomes" id="UP000006556">
    <property type="component" value="Chromosome"/>
</dbReference>
<protein>
    <submittedName>
        <fullName evidence="1">Uncharacterized protein</fullName>
    </submittedName>
</protein>
<dbReference type="EMBL" id="AP009389">
    <property type="protein sequence ID" value="BAF60211.1"/>
    <property type="molecule type" value="Genomic_DNA"/>
</dbReference>
<keyword evidence="2" id="KW-1185">Reference proteome</keyword>
<dbReference type="KEGG" id="pth:PTH_2030"/>
<gene>
    <name evidence="1" type="ordered locus">PTH_2030</name>
</gene>
<name>A5D0K6_PELTS</name>
<dbReference type="STRING" id="370438.PTH_2030"/>
<reference evidence="2" key="1">
    <citation type="journal article" date="2008" name="Genome Res.">
        <title>The genome of Pelotomaculum thermopropionicum reveals niche-associated evolution in anaerobic microbiota.</title>
        <authorList>
            <person name="Kosaka T."/>
            <person name="Kato S."/>
            <person name="Shimoyama T."/>
            <person name="Ishii S."/>
            <person name="Abe T."/>
            <person name="Watanabe K."/>
        </authorList>
    </citation>
    <scope>NUCLEOTIDE SEQUENCE [LARGE SCALE GENOMIC DNA]</scope>
    <source>
        <strain evidence="2">DSM 13744 / JCM 10971 / SI</strain>
    </source>
</reference>
<evidence type="ECO:0000313" key="2">
    <source>
        <dbReference type="Proteomes" id="UP000006556"/>
    </source>
</evidence>
<organism evidence="1 2">
    <name type="scientific">Pelotomaculum thermopropionicum (strain DSM 13744 / JCM 10971 / SI)</name>
    <dbReference type="NCBI Taxonomy" id="370438"/>
    <lineage>
        <taxon>Bacteria</taxon>
        <taxon>Bacillati</taxon>
        <taxon>Bacillota</taxon>
        <taxon>Clostridia</taxon>
        <taxon>Eubacteriales</taxon>
        <taxon>Desulfotomaculaceae</taxon>
        <taxon>Pelotomaculum</taxon>
    </lineage>
</organism>
<dbReference type="AlphaFoldDB" id="A5D0K6"/>
<evidence type="ECO:0000313" key="1">
    <source>
        <dbReference type="EMBL" id="BAF60211.1"/>
    </source>
</evidence>
<accession>A5D0K6</accession>
<proteinExistence type="predicted"/>